<dbReference type="GO" id="GO:0005829">
    <property type="term" value="C:cytosol"/>
    <property type="evidence" value="ECO:0007669"/>
    <property type="project" value="TreeGrafter"/>
</dbReference>
<proteinExistence type="predicted"/>
<dbReference type="EMBL" id="JACHDR010000001">
    <property type="protein sequence ID" value="MBB5512090.1"/>
    <property type="molecule type" value="Genomic_DNA"/>
</dbReference>
<dbReference type="RefSeq" id="WP_183663944.1">
    <property type="nucleotide sequence ID" value="NZ_BAAARH010000003.1"/>
</dbReference>
<reference evidence="1 2" key="1">
    <citation type="submission" date="2020-08" db="EMBL/GenBank/DDBJ databases">
        <title>Sequencing the genomes of 1000 actinobacteria strains.</title>
        <authorList>
            <person name="Klenk H.-P."/>
        </authorList>
    </citation>
    <scope>NUCLEOTIDE SEQUENCE [LARGE SCALE GENOMIC DNA]</scope>
    <source>
        <strain evidence="1 2">DSM 105783</strain>
    </source>
</reference>
<protein>
    <recommendedName>
        <fullName evidence="3">Peroxide stress protein YaaA</fullName>
    </recommendedName>
</protein>
<evidence type="ECO:0000313" key="1">
    <source>
        <dbReference type="EMBL" id="MBB5512090.1"/>
    </source>
</evidence>
<evidence type="ECO:0008006" key="3">
    <source>
        <dbReference type="Google" id="ProtNLM"/>
    </source>
</evidence>
<comment type="caution">
    <text evidence="1">The sequence shown here is derived from an EMBL/GenBank/DDBJ whole genome shotgun (WGS) entry which is preliminary data.</text>
</comment>
<dbReference type="Proteomes" id="UP000580797">
    <property type="component" value="Unassembled WGS sequence"/>
</dbReference>
<dbReference type="AlphaFoldDB" id="A0A7W8WZ96"/>
<sequence>MLILIPPSETKKPAQTGEPFEMNELSFPVLAEARHRVLEELHEVSSHPEALKLLGVGASLSEEVSRNLELHTAPAAPAYNIYDGVLYDALGVSTLGPKAKERVVSSVVVISALWGAVGFGDRIPAYRLSMGTNLGSLGTLSRYWRAALLEPLNERAKGELIIDCRSSTYAAAWKAPLENTVSIHVKQWHNGALKVITHAAKLTRGELVRHLATTRRKEPSTPAELLSLVKTVWPDSMLEPATATSEHKIHIVLPAASTENKS</sequence>
<accession>A0A7W8WZ96</accession>
<dbReference type="PANTHER" id="PTHR30283:SF4">
    <property type="entry name" value="PEROXIDE STRESS RESISTANCE PROTEIN YAAA"/>
    <property type="match status" value="1"/>
</dbReference>
<organism evidence="1 2">
    <name type="scientific">Neomicrococcus aestuarii</name>
    <dbReference type="NCBI Taxonomy" id="556325"/>
    <lineage>
        <taxon>Bacteria</taxon>
        <taxon>Bacillati</taxon>
        <taxon>Actinomycetota</taxon>
        <taxon>Actinomycetes</taxon>
        <taxon>Micrococcales</taxon>
        <taxon>Micrococcaceae</taxon>
        <taxon>Neomicrococcus</taxon>
    </lineage>
</organism>
<dbReference type="GO" id="GO:0033194">
    <property type="term" value="P:response to hydroperoxide"/>
    <property type="evidence" value="ECO:0007669"/>
    <property type="project" value="TreeGrafter"/>
</dbReference>
<dbReference type="InterPro" id="IPR005583">
    <property type="entry name" value="YaaA"/>
</dbReference>
<gene>
    <name evidence="1" type="ORF">HD598_000777</name>
</gene>
<dbReference type="Pfam" id="PF03883">
    <property type="entry name" value="H2O2_YaaD"/>
    <property type="match status" value="1"/>
</dbReference>
<evidence type="ECO:0000313" key="2">
    <source>
        <dbReference type="Proteomes" id="UP000580797"/>
    </source>
</evidence>
<name>A0A7W8WZ96_9MICC</name>
<dbReference type="PANTHER" id="PTHR30283">
    <property type="entry name" value="PEROXIDE STRESS RESPONSE PROTEIN YAAA"/>
    <property type="match status" value="1"/>
</dbReference>